<evidence type="ECO:0000256" key="1">
    <source>
        <dbReference type="SAM" id="MobiDB-lite"/>
    </source>
</evidence>
<evidence type="ECO:0000313" key="2">
    <source>
        <dbReference type="EMBL" id="CAK0874274.1"/>
    </source>
</evidence>
<feature type="region of interest" description="Disordered" evidence="1">
    <location>
        <begin position="1"/>
        <end position="21"/>
    </location>
</feature>
<reference evidence="2" key="1">
    <citation type="submission" date="2023-10" db="EMBL/GenBank/DDBJ databases">
        <authorList>
            <person name="Chen Y."/>
            <person name="Shah S."/>
            <person name="Dougan E. K."/>
            <person name="Thang M."/>
            <person name="Chan C."/>
        </authorList>
    </citation>
    <scope>NUCLEOTIDE SEQUENCE [LARGE SCALE GENOMIC DNA]</scope>
</reference>
<dbReference type="EMBL" id="CAUYUJ010017380">
    <property type="protein sequence ID" value="CAK0874274.1"/>
    <property type="molecule type" value="Genomic_DNA"/>
</dbReference>
<sequence>MGKPTVLARPCGTKAPKAEPGAALRERLAAQADAALSSAEDNVLKRYVASGGAEGQLGEVEAALLEKPPAQQALCDNRAAVEENERRLRTAVESRDLKTLAEIDPRLRYLLETDDGMRAVQDQDLKDPANADALRLYQDAVTESRRPGKPSLAADAFKAVMSDDVQALEELIAAGLSLAVANGGGYTLLQLARERRKAGVEKLLVDSGAEN</sequence>
<dbReference type="Gene3D" id="1.25.40.20">
    <property type="entry name" value="Ankyrin repeat-containing domain"/>
    <property type="match status" value="1"/>
</dbReference>
<protein>
    <submittedName>
        <fullName evidence="2">Uncharacterized protein</fullName>
    </submittedName>
</protein>
<keyword evidence="3" id="KW-1185">Reference proteome</keyword>
<proteinExistence type="predicted"/>
<accession>A0ABN9VLS3</accession>
<organism evidence="2 3">
    <name type="scientific">Prorocentrum cordatum</name>
    <dbReference type="NCBI Taxonomy" id="2364126"/>
    <lineage>
        <taxon>Eukaryota</taxon>
        <taxon>Sar</taxon>
        <taxon>Alveolata</taxon>
        <taxon>Dinophyceae</taxon>
        <taxon>Prorocentrales</taxon>
        <taxon>Prorocentraceae</taxon>
        <taxon>Prorocentrum</taxon>
    </lineage>
</organism>
<dbReference type="Proteomes" id="UP001189429">
    <property type="component" value="Unassembled WGS sequence"/>
</dbReference>
<evidence type="ECO:0000313" key="3">
    <source>
        <dbReference type="Proteomes" id="UP001189429"/>
    </source>
</evidence>
<name>A0ABN9VLS3_9DINO</name>
<comment type="caution">
    <text evidence="2">The sequence shown here is derived from an EMBL/GenBank/DDBJ whole genome shotgun (WGS) entry which is preliminary data.</text>
</comment>
<dbReference type="InterPro" id="IPR036770">
    <property type="entry name" value="Ankyrin_rpt-contain_sf"/>
</dbReference>
<gene>
    <name evidence="2" type="ORF">PCOR1329_LOCUS59231</name>
</gene>